<reference evidence="1" key="1">
    <citation type="journal article" date="2017" name="Science">
        <title>Giant viruses with an expanded complement of translation system components.</title>
        <authorList>
            <person name="Schulz F."/>
            <person name="Yutin N."/>
            <person name="Ivanova N.N."/>
            <person name="Ortega D.R."/>
            <person name="Lee T.K."/>
            <person name="Vierheilig J."/>
            <person name="Daims H."/>
            <person name="Horn M."/>
            <person name="Wagner M."/>
            <person name="Jensen G.J."/>
            <person name="Kyrpides N.C."/>
            <person name="Koonin E.V."/>
            <person name="Woyke T."/>
        </authorList>
    </citation>
    <scope>NUCLEOTIDE SEQUENCE</scope>
    <source>
        <strain evidence="1">CTV1</strain>
    </source>
</reference>
<organism evidence="1">
    <name type="scientific">Catovirus CTV1</name>
    <dbReference type="NCBI Taxonomy" id="1977631"/>
    <lineage>
        <taxon>Viruses</taxon>
        <taxon>Varidnaviria</taxon>
        <taxon>Bamfordvirae</taxon>
        <taxon>Nucleocytoviricota</taxon>
        <taxon>Megaviricetes</taxon>
        <taxon>Imitervirales</taxon>
        <taxon>Mimiviridae</taxon>
        <taxon>Klosneuvirinae</taxon>
        <taxon>Catovirus</taxon>
    </lineage>
</organism>
<proteinExistence type="predicted"/>
<protein>
    <submittedName>
        <fullName evidence="1">Uncharacterized protein</fullName>
    </submittedName>
</protein>
<name>A0A1V0SAQ6_9VIRU</name>
<sequence length="151" mass="17875">MMNIYTVLFFVACFIVYQIVYLNDNYLSYDNKIFQLHSNNIIILNSNMYENNHSMKLRISDPRIMAAVIFKKNNYQCTGLLGERHIEIFKYDLAEHIINFRKNSTCFLNGGLEPEYVVVIPYNNKLNSYWASISYIPTNNTSYIFDFFNNI</sequence>
<evidence type="ECO:0000313" key="1">
    <source>
        <dbReference type="EMBL" id="ARF08805.1"/>
    </source>
</evidence>
<dbReference type="EMBL" id="KY684083">
    <property type="protein sequence ID" value="ARF08805.1"/>
    <property type="molecule type" value="Genomic_DNA"/>
</dbReference>
<accession>A0A1V0SAQ6</accession>
<gene>
    <name evidence="1" type="ORF">Catovirus_1_855</name>
</gene>